<keyword evidence="2" id="KW-0472">Membrane</keyword>
<dbReference type="Pfam" id="PF03929">
    <property type="entry name" value="PepSY_TM"/>
    <property type="match status" value="1"/>
</dbReference>
<feature type="transmembrane region" description="Helical" evidence="2">
    <location>
        <begin position="457"/>
        <end position="474"/>
    </location>
</feature>
<feature type="transmembrane region" description="Helical" evidence="2">
    <location>
        <begin position="180"/>
        <end position="198"/>
    </location>
</feature>
<feature type="region of interest" description="Disordered" evidence="1">
    <location>
        <begin position="1"/>
        <end position="29"/>
    </location>
</feature>
<feature type="transmembrane region" description="Helical" evidence="2">
    <location>
        <begin position="219"/>
        <end position="242"/>
    </location>
</feature>
<feature type="region of interest" description="Disordered" evidence="1">
    <location>
        <begin position="271"/>
        <end position="296"/>
    </location>
</feature>
<keyword evidence="4" id="KW-1185">Reference proteome</keyword>
<reference evidence="3 4" key="1">
    <citation type="submission" date="2021-05" db="EMBL/GenBank/DDBJ databases">
        <title>Complete genome of Nocardioides aquaticus KCTC 9944T isolated from meromictic and hypersaline Ekho Lake, Antarctica.</title>
        <authorList>
            <person name="Hwang K."/>
            <person name="Kim K.M."/>
            <person name="Choe H."/>
        </authorList>
    </citation>
    <scope>NUCLEOTIDE SEQUENCE [LARGE SCALE GENOMIC DNA]</scope>
    <source>
        <strain evidence="3 4">KCTC 9944</strain>
    </source>
</reference>
<evidence type="ECO:0008006" key="5">
    <source>
        <dbReference type="Google" id="ProtNLM"/>
    </source>
</evidence>
<feature type="transmembrane region" description="Helical" evidence="2">
    <location>
        <begin position="384"/>
        <end position="411"/>
    </location>
</feature>
<dbReference type="RefSeq" id="WP_214056938.1">
    <property type="nucleotide sequence ID" value="NZ_BAAAHS010000103.1"/>
</dbReference>
<dbReference type="PANTHER" id="PTHR34219:SF1">
    <property type="entry name" value="PEPSY DOMAIN-CONTAINING PROTEIN"/>
    <property type="match status" value="1"/>
</dbReference>
<dbReference type="PANTHER" id="PTHR34219">
    <property type="entry name" value="IRON-REGULATED INNER MEMBRANE PROTEIN-RELATED"/>
    <property type="match status" value="1"/>
</dbReference>
<feature type="transmembrane region" description="Helical" evidence="2">
    <location>
        <begin position="38"/>
        <end position="62"/>
    </location>
</feature>
<proteinExistence type="predicted"/>
<evidence type="ECO:0000313" key="3">
    <source>
        <dbReference type="EMBL" id="QVT81579.1"/>
    </source>
</evidence>
<protein>
    <recommendedName>
        <fullName evidence="5">PepSY domain-containing protein</fullName>
    </recommendedName>
</protein>
<evidence type="ECO:0000256" key="1">
    <source>
        <dbReference type="SAM" id="MobiDB-lite"/>
    </source>
</evidence>
<sequence>MTTTPATHRTTDPDRARQPGPDPGPGPRRSLRPLLLRLHFYAAVLVAPFLLVAAVSGGLYAVSPQIERVVYSDVLTTDARGPALPLDEQVAAARETEPDLPLLAVRPGDGEGATTRVLLDAGETAESRRLAVFVDPVDGEVLGEETAYGSSGSLPVRTWISELHRHLHLGEPGRLYSELAASWLGVVALAGLLLWWTGRRDGSRLRPRRDGSARRRTRSWHGALGTWAFLGFAMLAATGLTWSTYAGAHVTELRGALSWDTPQVVADLGAAQADPEAHEGHEGHEGHGGAAEAAPLGDSPGVGYQGALDAARAADLVGPVEVAGPTGATGTYVVQELDKSWPTQADAAAIDPSSGEVADVVRFDDYPVAAKLARWGIDLHMGLLFGWVSQVALLALAGVLVAMIVTGYRMWWQRRPTRGHRLRMGRPVRRGAWRSLPPVATGVLVVGAVVVGWALPVLGVSLLAFLVLDVAVGLRGRVRRGSSDGAAA</sequence>
<feature type="compositionally biased region" description="Basic and acidic residues" evidence="1">
    <location>
        <begin position="275"/>
        <end position="287"/>
    </location>
</feature>
<keyword evidence="2" id="KW-1133">Transmembrane helix</keyword>
<keyword evidence="2" id="KW-0812">Transmembrane</keyword>
<organism evidence="3 4">
    <name type="scientific">Nocardioides aquaticus</name>
    <dbReference type="NCBI Taxonomy" id="160826"/>
    <lineage>
        <taxon>Bacteria</taxon>
        <taxon>Bacillati</taxon>
        <taxon>Actinomycetota</taxon>
        <taxon>Actinomycetes</taxon>
        <taxon>Propionibacteriales</taxon>
        <taxon>Nocardioidaceae</taxon>
        <taxon>Nocardioides</taxon>
    </lineage>
</organism>
<accession>A0ABX8EM40</accession>
<evidence type="ECO:0000313" key="4">
    <source>
        <dbReference type="Proteomes" id="UP000679307"/>
    </source>
</evidence>
<dbReference type="InterPro" id="IPR005625">
    <property type="entry name" value="PepSY-ass_TM"/>
</dbReference>
<evidence type="ECO:0000256" key="2">
    <source>
        <dbReference type="SAM" id="Phobius"/>
    </source>
</evidence>
<name>A0ABX8EM40_9ACTN</name>
<gene>
    <name evidence="3" type="ORF">ENKNEFLB_03989</name>
</gene>
<feature type="transmembrane region" description="Helical" evidence="2">
    <location>
        <begin position="432"/>
        <end position="451"/>
    </location>
</feature>
<dbReference type="EMBL" id="CP075371">
    <property type="protein sequence ID" value="QVT81579.1"/>
    <property type="molecule type" value="Genomic_DNA"/>
</dbReference>
<dbReference type="Proteomes" id="UP000679307">
    <property type="component" value="Chromosome"/>
</dbReference>